<sequence>GGDVSPAARKIREHGVHVVTTLDLVQKTATASFWLRSDVVKEMRATGDWRAFVWRTSTWERASDGARVADIADEGPWLDAKTE</sequence>
<evidence type="ECO:0000313" key="1">
    <source>
        <dbReference type="EMBL" id="KLU85105.1"/>
    </source>
</evidence>
<name>A0A0H2TM29_MAGP6</name>
<gene>
    <name evidence="1" type="ORF">MAPG_04137</name>
</gene>
<feature type="non-terminal residue" evidence="1">
    <location>
        <position position="1"/>
    </location>
</feature>
<dbReference type="OrthoDB" id="2423701at2759"/>
<reference evidence="1" key="2">
    <citation type="submission" date="2011-03" db="EMBL/GenBank/DDBJ databases">
        <title>Annotation of Magnaporthe poae ATCC 64411.</title>
        <authorList>
            <person name="Ma L.-J."/>
            <person name="Dead R."/>
            <person name="Young S.K."/>
            <person name="Zeng Q."/>
            <person name="Gargeya S."/>
            <person name="Fitzgerald M."/>
            <person name="Haas B."/>
            <person name="Abouelleil A."/>
            <person name="Alvarado L."/>
            <person name="Arachchi H.M."/>
            <person name="Berlin A."/>
            <person name="Brown A."/>
            <person name="Chapman S.B."/>
            <person name="Chen Z."/>
            <person name="Dunbar C."/>
            <person name="Freedman E."/>
            <person name="Gearin G."/>
            <person name="Gellesch M."/>
            <person name="Goldberg J."/>
            <person name="Griggs A."/>
            <person name="Gujja S."/>
            <person name="Heiman D."/>
            <person name="Howarth C."/>
            <person name="Larson L."/>
            <person name="Lui A."/>
            <person name="MacDonald P.J.P."/>
            <person name="Mehta T."/>
            <person name="Montmayeur A."/>
            <person name="Murphy C."/>
            <person name="Neiman D."/>
            <person name="Pearson M."/>
            <person name="Priest M."/>
            <person name="Roberts A."/>
            <person name="Saif S."/>
            <person name="Shea T."/>
            <person name="Shenoy N."/>
            <person name="Sisk P."/>
            <person name="Stolte C."/>
            <person name="Sykes S."/>
            <person name="Yandava C."/>
            <person name="Wortman J."/>
            <person name="Nusbaum C."/>
            <person name="Birren B."/>
        </authorList>
    </citation>
    <scope>NUCLEOTIDE SEQUENCE</scope>
    <source>
        <strain evidence="1">ATCC 64411</strain>
    </source>
</reference>
<dbReference type="VEuPathDB" id="FungiDB:MAPG_04137"/>
<protein>
    <submittedName>
        <fullName evidence="1">Uncharacterized protein</fullName>
    </submittedName>
</protein>
<dbReference type="AlphaFoldDB" id="A0A0H2TM29"/>
<proteinExistence type="predicted"/>
<dbReference type="EMBL" id="GL876968">
    <property type="protein sequence ID" value="KLU85105.1"/>
    <property type="molecule type" value="Genomic_DNA"/>
</dbReference>
<accession>A0A0H2TM29</accession>
<reference evidence="1" key="1">
    <citation type="submission" date="2010-05" db="EMBL/GenBank/DDBJ databases">
        <title>The Genome Sequence of Magnaporthe poae strain ATCC 64411.</title>
        <authorList>
            <consortium name="The Broad Institute Genome Sequencing Platform"/>
            <consortium name="Broad Institute Genome Sequencing Center for Infectious Disease"/>
            <person name="Ma L.-J."/>
            <person name="Dead R."/>
            <person name="Young S."/>
            <person name="Zeng Q."/>
            <person name="Koehrsen M."/>
            <person name="Alvarado L."/>
            <person name="Berlin A."/>
            <person name="Chapman S.B."/>
            <person name="Chen Z."/>
            <person name="Freedman E."/>
            <person name="Gellesch M."/>
            <person name="Goldberg J."/>
            <person name="Griggs A."/>
            <person name="Gujja S."/>
            <person name="Heilman E.R."/>
            <person name="Heiman D."/>
            <person name="Hepburn T."/>
            <person name="Howarth C."/>
            <person name="Jen D."/>
            <person name="Larson L."/>
            <person name="Mehta T."/>
            <person name="Neiman D."/>
            <person name="Pearson M."/>
            <person name="Roberts A."/>
            <person name="Saif S."/>
            <person name="Shea T."/>
            <person name="Shenoy N."/>
            <person name="Sisk P."/>
            <person name="Stolte C."/>
            <person name="Sykes S."/>
            <person name="Walk T."/>
            <person name="White J."/>
            <person name="Yandava C."/>
            <person name="Haas B."/>
            <person name="Nusbaum C."/>
            <person name="Birren B."/>
        </authorList>
    </citation>
    <scope>NUCLEOTIDE SEQUENCE</scope>
    <source>
        <strain evidence="1">ATCC 64411</strain>
    </source>
</reference>
<organism evidence="1">
    <name type="scientific">Magnaporthiopsis poae (strain ATCC 64411 / 73-15)</name>
    <name type="common">Kentucky bluegrass fungus</name>
    <name type="synonym">Magnaporthe poae</name>
    <dbReference type="NCBI Taxonomy" id="644358"/>
    <lineage>
        <taxon>Eukaryota</taxon>
        <taxon>Fungi</taxon>
        <taxon>Dikarya</taxon>
        <taxon>Ascomycota</taxon>
        <taxon>Pezizomycotina</taxon>
        <taxon>Sordariomycetes</taxon>
        <taxon>Sordariomycetidae</taxon>
        <taxon>Magnaporthales</taxon>
        <taxon>Magnaporthaceae</taxon>
        <taxon>Magnaporthiopsis</taxon>
    </lineage>
</organism>